<dbReference type="InterPro" id="IPR003593">
    <property type="entry name" value="AAA+_ATPase"/>
</dbReference>
<dbReference type="Gene3D" id="3.40.50.300">
    <property type="entry name" value="P-loop containing nucleotide triphosphate hydrolases"/>
    <property type="match status" value="2"/>
</dbReference>
<evidence type="ECO:0000256" key="6">
    <source>
        <dbReference type="ARBA" id="ARBA00022840"/>
    </source>
</evidence>
<dbReference type="PROSITE" id="PS00211">
    <property type="entry name" value="ABC_TRANSPORTER_1"/>
    <property type="match status" value="1"/>
</dbReference>
<feature type="domain" description="ABC transporter" evidence="9">
    <location>
        <begin position="6"/>
        <end position="243"/>
    </location>
</feature>
<organism evidence="10 11">
    <name type="scientific">Enterocloster lavalensis</name>
    <dbReference type="NCBI Taxonomy" id="460384"/>
    <lineage>
        <taxon>Bacteria</taxon>
        <taxon>Bacillati</taxon>
        <taxon>Bacillota</taxon>
        <taxon>Clostridia</taxon>
        <taxon>Lachnospirales</taxon>
        <taxon>Lachnospiraceae</taxon>
        <taxon>Enterocloster</taxon>
    </lineage>
</organism>
<reference evidence="11" key="1">
    <citation type="submission" date="2016-10" db="EMBL/GenBank/DDBJ databases">
        <authorList>
            <person name="Varghese N."/>
            <person name="Submissions S."/>
        </authorList>
    </citation>
    <scope>NUCLEOTIDE SEQUENCE [LARGE SCALE GENOMIC DNA]</scope>
    <source>
        <strain evidence="11">NLAE-zl-G277</strain>
    </source>
</reference>
<dbReference type="InterPro" id="IPR050107">
    <property type="entry name" value="ABC_carbohydrate_import_ATPase"/>
</dbReference>
<dbReference type="RefSeq" id="WP_092362121.1">
    <property type="nucleotide sequence ID" value="NZ_FOIM01000006.1"/>
</dbReference>
<dbReference type="STRING" id="460384.SAMN05216313_10684"/>
<dbReference type="AlphaFoldDB" id="A0A1I0EEN9"/>
<keyword evidence="1" id="KW-0813">Transport</keyword>
<gene>
    <name evidence="10" type="ORF">SAMN05216313_10684</name>
</gene>
<dbReference type="PANTHER" id="PTHR43790:SF1">
    <property type="entry name" value="XYLOSE IMPORT ATP-BINDING PROTEIN XYLG"/>
    <property type="match status" value="1"/>
</dbReference>
<keyword evidence="2" id="KW-1003">Cell membrane</keyword>
<proteinExistence type="predicted"/>
<feature type="domain" description="ABC transporter" evidence="9">
    <location>
        <begin position="266"/>
        <end position="511"/>
    </location>
</feature>
<evidence type="ECO:0000256" key="4">
    <source>
        <dbReference type="ARBA" id="ARBA00022737"/>
    </source>
</evidence>
<evidence type="ECO:0000313" key="11">
    <source>
        <dbReference type="Proteomes" id="UP000198508"/>
    </source>
</evidence>
<accession>A0A1I0EEN9</accession>
<dbReference type="Proteomes" id="UP000198508">
    <property type="component" value="Unassembled WGS sequence"/>
</dbReference>
<dbReference type="CDD" id="cd03215">
    <property type="entry name" value="ABC_Carb_Monos_II"/>
    <property type="match status" value="1"/>
</dbReference>
<name>A0A1I0EEN9_9FIRM</name>
<dbReference type="EMBL" id="FOIM01000006">
    <property type="protein sequence ID" value="SET43592.1"/>
    <property type="molecule type" value="Genomic_DNA"/>
</dbReference>
<dbReference type="InterPro" id="IPR027417">
    <property type="entry name" value="P-loop_NTPase"/>
</dbReference>
<keyword evidence="3 10" id="KW-0762">Sugar transport</keyword>
<evidence type="ECO:0000256" key="5">
    <source>
        <dbReference type="ARBA" id="ARBA00022741"/>
    </source>
</evidence>
<keyword evidence="6 10" id="KW-0067">ATP-binding</keyword>
<dbReference type="CDD" id="cd03216">
    <property type="entry name" value="ABC_Carb_Monos_I"/>
    <property type="match status" value="1"/>
</dbReference>
<evidence type="ECO:0000256" key="1">
    <source>
        <dbReference type="ARBA" id="ARBA00022448"/>
    </source>
</evidence>
<dbReference type="Pfam" id="PF00005">
    <property type="entry name" value="ABC_tran"/>
    <property type="match status" value="2"/>
</dbReference>
<sequence>MSDFILEMRNITKEFFGVKALDNVELKVKRGEIHCIVGENGAGKSTLMNILSGTYPYGSYSGDIVYDNEICQFRNIKDSEGKGIVIIHQELALIPGLSVAENLFLGNERQSHGIIDWDRTNEEAKKWLDMVAFKEEATRLVKDVGIGAQQLIEIAKALAKNVKLLILDEPTAALPETEARHLLNLLKELQKQGLTSIIITHKLNEVCYVGDRVTIIRDGCTVGGLSEEEKPFLEDIIVKGMVGREMLHRYPERPDHFVKPEVGFEIREWNTFHPTYAEQQIVKNASLRVHKGEIVGLYGLMGAGRTEMAMSVFGRSYGQKTSGRIFKDGKEIKLRSVAAAIQKKIAYISEDRKNYGLVLPKDIQFNVSLAGISSIADHMGVVDENQDVVVAEDYSKRLNIRSTGIDQRVESLSGGNQQKVVLAKWIFTHPDVLILDEPTRGIDVGAKYEIYCIMNQLAQEGKSVLFISSDLSEILGMSDRIYVMNEGTICAEMDGKTATQESVMQCIVEHNKKEGI</sequence>
<evidence type="ECO:0000256" key="7">
    <source>
        <dbReference type="ARBA" id="ARBA00022967"/>
    </source>
</evidence>
<keyword evidence="4" id="KW-0677">Repeat</keyword>
<evidence type="ECO:0000256" key="3">
    <source>
        <dbReference type="ARBA" id="ARBA00022597"/>
    </source>
</evidence>
<keyword evidence="8" id="KW-0472">Membrane</keyword>
<dbReference type="PANTHER" id="PTHR43790">
    <property type="entry name" value="CARBOHYDRATE TRANSPORT ATP-BINDING PROTEIN MG119-RELATED"/>
    <property type="match status" value="1"/>
</dbReference>
<keyword evidence="5" id="KW-0547">Nucleotide-binding</keyword>
<evidence type="ECO:0000259" key="9">
    <source>
        <dbReference type="PROSITE" id="PS50893"/>
    </source>
</evidence>
<keyword evidence="7" id="KW-1278">Translocase</keyword>
<keyword evidence="11" id="KW-1185">Reference proteome</keyword>
<dbReference type="SUPFAM" id="SSF52540">
    <property type="entry name" value="P-loop containing nucleoside triphosphate hydrolases"/>
    <property type="match status" value="2"/>
</dbReference>
<dbReference type="SMART" id="SM00382">
    <property type="entry name" value="AAA"/>
    <property type="match status" value="2"/>
</dbReference>
<evidence type="ECO:0000313" key="10">
    <source>
        <dbReference type="EMBL" id="SET43592.1"/>
    </source>
</evidence>
<evidence type="ECO:0000256" key="2">
    <source>
        <dbReference type="ARBA" id="ARBA00022475"/>
    </source>
</evidence>
<protein>
    <submittedName>
        <fullName evidence="10">Putative multiple sugar transport system ATP-binding protein</fullName>
    </submittedName>
</protein>
<dbReference type="GO" id="GO:0016887">
    <property type="term" value="F:ATP hydrolysis activity"/>
    <property type="evidence" value="ECO:0007669"/>
    <property type="project" value="InterPro"/>
</dbReference>
<dbReference type="PROSITE" id="PS50893">
    <property type="entry name" value="ABC_TRANSPORTER_2"/>
    <property type="match status" value="2"/>
</dbReference>
<dbReference type="InterPro" id="IPR003439">
    <property type="entry name" value="ABC_transporter-like_ATP-bd"/>
</dbReference>
<evidence type="ECO:0000256" key="8">
    <source>
        <dbReference type="ARBA" id="ARBA00023136"/>
    </source>
</evidence>
<dbReference type="GO" id="GO:0005524">
    <property type="term" value="F:ATP binding"/>
    <property type="evidence" value="ECO:0007669"/>
    <property type="project" value="UniProtKB-KW"/>
</dbReference>
<dbReference type="InterPro" id="IPR017871">
    <property type="entry name" value="ABC_transporter-like_CS"/>
</dbReference>